<dbReference type="EMBL" id="QHBU01000048">
    <property type="protein sequence ID" value="PZR83007.1"/>
    <property type="molecule type" value="Genomic_DNA"/>
</dbReference>
<evidence type="ECO:0000313" key="3">
    <source>
        <dbReference type="Proteomes" id="UP000248724"/>
    </source>
</evidence>
<dbReference type="SUPFAM" id="SSF55073">
    <property type="entry name" value="Nucleotide cyclase"/>
    <property type="match status" value="1"/>
</dbReference>
<dbReference type="InterPro" id="IPR029787">
    <property type="entry name" value="Nucleotide_cyclase"/>
</dbReference>
<dbReference type="Proteomes" id="UP000248724">
    <property type="component" value="Unassembled WGS sequence"/>
</dbReference>
<gene>
    <name evidence="2" type="ORF">DLM65_02850</name>
</gene>
<dbReference type="Pfam" id="PF00211">
    <property type="entry name" value="Guanylate_cyc"/>
    <property type="match status" value="1"/>
</dbReference>
<organism evidence="2 3">
    <name type="scientific">Candidatus Aeolococcus gillhamiae</name>
    <dbReference type="NCBI Taxonomy" id="3127015"/>
    <lineage>
        <taxon>Bacteria</taxon>
        <taxon>Bacillati</taxon>
        <taxon>Candidatus Dormiibacterota</taxon>
        <taxon>Candidatus Dormibacteria</taxon>
        <taxon>Candidatus Aeolococcales</taxon>
        <taxon>Candidatus Aeolococcaceae</taxon>
        <taxon>Candidatus Aeolococcus</taxon>
    </lineage>
</organism>
<feature type="domain" description="Guanylate cyclase" evidence="1">
    <location>
        <begin position="39"/>
        <end position="113"/>
    </location>
</feature>
<dbReference type="GO" id="GO:0004016">
    <property type="term" value="F:adenylate cyclase activity"/>
    <property type="evidence" value="ECO:0007669"/>
    <property type="project" value="UniProtKB-ARBA"/>
</dbReference>
<name>A0A2W5ZGF8_9BACT</name>
<proteinExistence type="predicted"/>
<protein>
    <submittedName>
        <fullName evidence="2">Adenylate/guanylate cyclase domain-containing protein</fullName>
    </submittedName>
</protein>
<comment type="caution">
    <text evidence="2">The sequence shown here is derived from an EMBL/GenBank/DDBJ whole genome shotgun (WGS) entry which is preliminary data.</text>
</comment>
<dbReference type="CDD" id="cd07302">
    <property type="entry name" value="CHD"/>
    <property type="match status" value="1"/>
</dbReference>
<dbReference type="Gene3D" id="3.30.70.1230">
    <property type="entry name" value="Nucleotide cyclase"/>
    <property type="match status" value="1"/>
</dbReference>
<evidence type="ECO:0000313" key="2">
    <source>
        <dbReference type="EMBL" id="PZR83007.1"/>
    </source>
</evidence>
<dbReference type="GO" id="GO:0035556">
    <property type="term" value="P:intracellular signal transduction"/>
    <property type="evidence" value="ECO:0007669"/>
    <property type="project" value="InterPro"/>
</dbReference>
<accession>A0A2W5ZGF8</accession>
<evidence type="ECO:0000259" key="1">
    <source>
        <dbReference type="Pfam" id="PF00211"/>
    </source>
</evidence>
<reference evidence="2 3" key="1">
    <citation type="journal article" date="2017" name="Nature">
        <title>Atmospheric trace gases support primary production in Antarctic desert surface soil.</title>
        <authorList>
            <person name="Ji M."/>
            <person name="Greening C."/>
            <person name="Vanwonterghem I."/>
            <person name="Carere C.R."/>
            <person name="Bay S.K."/>
            <person name="Steen J.A."/>
            <person name="Montgomery K."/>
            <person name="Lines T."/>
            <person name="Beardall J."/>
            <person name="van Dorst J."/>
            <person name="Snape I."/>
            <person name="Stott M.B."/>
            <person name="Hugenholtz P."/>
            <person name="Ferrari B.C."/>
        </authorList>
    </citation>
    <scope>NUCLEOTIDE SEQUENCE [LARGE SCALE GENOMIC DNA]</scope>
    <source>
        <strain evidence="2">RRmetagenome_bin12</strain>
    </source>
</reference>
<dbReference type="InterPro" id="IPR001054">
    <property type="entry name" value="A/G_cyclase"/>
</dbReference>
<sequence>DQHRGRWVKSTGDGALATFDGPARAIRCGQRIIERMGLLGVDLRAGVHTGECEELDDDIGGIGVHVAARVLDHARGGEVLVSDTVPSLVAGSGLVFEDRGEHELKGISGSRKLFAVSAGGS</sequence>
<dbReference type="GO" id="GO:0009190">
    <property type="term" value="P:cyclic nucleotide biosynthetic process"/>
    <property type="evidence" value="ECO:0007669"/>
    <property type="project" value="InterPro"/>
</dbReference>
<dbReference type="AlphaFoldDB" id="A0A2W5ZGF8"/>
<feature type="non-terminal residue" evidence="2">
    <location>
        <position position="1"/>
    </location>
</feature>